<evidence type="ECO:0000256" key="15">
    <source>
        <dbReference type="ARBA" id="ARBA00023172"/>
    </source>
</evidence>
<evidence type="ECO:0000256" key="10">
    <source>
        <dbReference type="ARBA" id="ARBA00022842"/>
    </source>
</evidence>
<dbReference type="Proteomes" id="UP001151760">
    <property type="component" value="Unassembled WGS sequence"/>
</dbReference>
<dbReference type="Gene3D" id="4.10.60.10">
    <property type="entry name" value="Zinc finger, CCHC-type"/>
    <property type="match status" value="1"/>
</dbReference>
<dbReference type="SUPFAM" id="SSF56672">
    <property type="entry name" value="DNA/RNA polymerases"/>
    <property type="match status" value="1"/>
</dbReference>
<gene>
    <name evidence="19" type="ORF">Tco_0677383</name>
</gene>
<dbReference type="InterPro" id="IPR012337">
    <property type="entry name" value="RNaseH-like_sf"/>
</dbReference>
<evidence type="ECO:0000256" key="5">
    <source>
        <dbReference type="ARBA" id="ARBA00022722"/>
    </source>
</evidence>
<name>A0ABQ4XC80_9ASTR</name>
<feature type="domain" description="CCHC-type" evidence="17">
    <location>
        <begin position="161"/>
        <end position="178"/>
    </location>
</feature>
<evidence type="ECO:0000259" key="17">
    <source>
        <dbReference type="PROSITE" id="PS50158"/>
    </source>
</evidence>
<dbReference type="InterPro" id="IPR041588">
    <property type="entry name" value="Integrase_H2C2"/>
</dbReference>
<evidence type="ECO:0000256" key="7">
    <source>
        <dbReference type="ARBA" id="ARBA00022750"/>
    </source>
</evidence>
<dbReference type="InterPro" id="IPR036875">
    <property type="entry name" value="Znf_CCHC_sf"/>
</dbReference>
<dbReference type="InterPro" id="IPR036397">
    <property type="entry name" value="RNaseH_sf"/>
</dbReference>
<evidence type="ECO:0000256" key="2">
    <source>
        <dbReference type="ARBA" id="ARBA00022670"/>
    </source>
</evidence>
<dbReference type="InterPro" id="IPR056924">
    <property type="entry name" value="SH3_Tf2-1"/>
</dbReference>
<dbReference type="PANTHER" id="PTHR37984:SF5">
    <property type="entry name" value="PROTEIN NYNRIN-LIKE"/>
    <property type="match status" value="1"/>
</dbReference>
<evidence type="ECO:0000313" key="20">
    <source>
        <dbReference type="Proteomes" id="UP001151760"/>
    </source>
</evidence>
<dbReference type="InterPro" id="IPR001969">
    <property type="entry name" value="Aspartic_peptidase_AS"/>
</dbReference>
<keyword evidence="5" id="KW-0540">Nuclease</keyword>
<comment type="caution">
    <text evidence="19">The sequence shown here is derived from an EMBL/GenBank/DDBJ whole genome shotgun (WGS) entry which is preliminary data.</text>
</comment>
<evidence type="ECO:0000256" key="12">
    <source>
        <dbReference type="ARBA" id="ARBA00022918"/>
    </source>
</evidence>
<dbReference type="PROSITE" id="PS00141">
    <property type="entry name" value="ASP_PROTEASE"/>
    <property type="match status" value="1"/>
</dbReference>
<reference evidence="19" key="1">
    <citation type="journal article" date="2022" name="Int. J. Mol. Sci.">
        <title>Draft Genome of Tanacetum Coccineum: Genomic Comparison of Closely Related Tanacetum-Family Plants.</title>
        <authorList>
            <person name="Yamashiro T."/>
            <person name="Shiraishi A."/>
            <person name="Nakayama K."/>
            <person name="Satake H."/>
        </authorList>
    </citation>
    <scope>NUCLEOTIDE SEQUENCE</scope>
</reference>
<keyword evidence="3" id="KW-0808">Transferase</keyword>
<dbReference type="SUPFAM" id="SSF53098">
    <property type="entry name" value="Ribonuclease H-like"/>
    <property type="match status" value="1"/>
</dbReference>
<evidence type="ECO:0000256" key="11">
    <source>
        <dbReference type="ARBA" id="ARBA00022908"/>
    </source>
</evidence>
<dbReference type="Pfam" id="PF00078">
    <property type="entry name" value="RVT_1"/>
    <property type="match status" value="1"/>
</dbReference>
<evidence type="ECO:0000256" key="14">
    <source>
        <dbReference type="ARBA" id="ARBA00023125"/>
    </source>
</evidence>
<keyword evidence="16" id="KW-0863">Zinc-finger</keyword>
<dbReference type="Pfam" id="PF17917">
    <property type="entry name" value="RT_RNaseH"/>
    <property type="match status" value="1"/>
</dbReference>
<keyword evidence="6" id="KW-0479">Metal-binding</keyword>
<dbReference type="Pfam" id="PF13976">
    <property type="entry name" value="gag_pre-integrs"/>
    <property type="match status" value="1"/>
</dbReference>
<evidence type="ECO:0000256" key="4">
    <source>
        <dbReference type="ARBA" id="ARBA00022695"/>
    </source>
</evidence>
<dbReference type="InterPro" id="IPR043502">
    <property type="entry name" value="DNA/RNA_pol_sf"/>
</dbReference>
<evidence type="ECO:0000256" key="6">
    <source>
        <dbReference type="ARBA" id="ARBA00022723"/>
    </source>
</evidence>
<dbReference type="Pfam" id="PF14223">
    <property type="entry name" value="Retrotran_gag_2"/>
    <property type="match status" value="1"/>
</dbReference>
<dbReference type="Gene3D" id="3.30.70.270">
    <property type="match status" value="2"/>
</dbReference>
<evidence type="ECO:0000256" key="8">
    <source>
        <dbReference type="ARBA" id="ARBA00022759"/>
    </source>
</evidence>
<dbReference type="EC" id="2.7.7.49" evidence="1"/>
<dbReference type="InterPro" id="IPR041373">
    <property type="entry name" value="RT_RNaseH"/>
</dbReference>
<dbReference type="Pfam" id="PF08284">
    <property type="entry name" value="RVP_2"/>
    <property type="match status" value="1"/>
</dbReference>
<evidence type="ECO:0000256" key="13">
    <source>
        <dbReference type="ARBA" id="ARBA00022932"/>
    </source>
</evidence>
<dbReference type="Pfam" id="PF24626">
    <property type="entry name" value="SH3_Tf2-1"/>
    <property type="match status" value="1"/>
</dbReference>
<accession>A0ABQ4XC80</accession>
<keyword evidence="7" id="KW-0064">Aspartyl protease</keyword>
<keyword evidence="9" id="KW-0378">Hydrolase</keyword>
<keyword evidence="2" id="KW-0645">Protease</keyword>
<evidence type="ECO:0000256" key="16">
    <source>
        <dbReference type="PROSITE-ProRule" id="PRU00047"/>
    </source>
</evidence>
<keyword evidence="8" id="KW-0255">Endonuclease</keyword>
<dbReference type="InterPro" id="IPR050951">
    <property type="entry name" value="Retrovirus_Pol_polyprotein"/>
</dbReference>
<keyword evidence="11" id="KW-0229">DNA integration</keyword>
<dbReference type="InterPro" id="IPR043128">
    <property type="entry name" value="Rev_trsase/Diguanyl_cyclase"/>
</dbReference>
<keyword evidence="16" id="KW-0862">Zinc</keyword>
<reference evidence="19" key="2">
    <citation type="submission" date="2022-01" db="EMBL/GenBank/DDBJ databases">
        <authorList>
            <person name="Yamashiro T."/>
            <person name="Shiraishi A."/>
            <person name="Satake H."/>
            <person name="Nakayama K."/>
        </authorList>
    </citation>
    <scope>NUCLEOTIDE SEQUENCE</scope>
</reference>
<keyword evidence="4" id="KW-0548">Nucleotidyltransferase</keyword>
<dbReference type="InterPro" id="IPR000477">
    <property type="entry name" value="RT_dom"/>
</dbReference>
<evidence type="ECO:0000256" key="1">
    <source>
        <dbReference type="ARBA" id="ARBA00012493"/>
    </source>
</evidence>
<dbReference type="GO" id="GO:0003964">
    <property type="term" value="F:RNA-directed DNA polymerase activity"/>
    <property type="evidence" value="ECO:0007669"/>
    <property type="project" value="UniProtKB-KW"/>
</dbReference>
<dbReference type="SUPFAM" id="SSF50630">
    <property type="entry name" value="Acid proteases"/>
    <property type="match status" value="1"/>
</dbReference>
<dbReference type="Gene3D" id="3.10.10.10">
    <property type="entry name" value="HIV Type 1 Reverse Transcriptase, subunit A, domain 1"/>
    <property type="match status" value="1"/>
</dbReference>
<keyword evidence="15" id="KW-0233">DNA recombination</keyword>
<keyword evidence="13" id="KW-0239">DNA-directed DNA polymerase</keyword>
<dbReference type="Pfam" id="PF17921">
    <property type="entry name" value="Integrase_H2C2"/>
    <property type="match status" value="1"/>
</dbReference>
<protein>
    <recommendedName>
        <fullName evidence="1">RNA-directed DNA polymerase</fullName>
        <ecNumber evidence="1">2.7.7.49</ecNumber>
    </recommendedName>
</protein>
<keyword evidence="20" id="KW-1185">Reference proteome</keyword>
<dbReference type="InterPro" id="IPR021109">
    <property type="entry name" value="Peptidase_aspartic_dom_sf"/>
</dbReference>
<dbReference type="InterPro" id="IPR001878">
    <property type="entry name" value="Znf_CCHC"/>
</dbReference>
<dbReference type="CDD" id="cd00303">
    <property type="entry name" value="retropepsin_like"/>
    <property type="match status" value="1"/>
</dbReference>
<evidence type="ECO:0000256" key="9">
    <source>
        <dbReference type="ARBA" id="ARBA00022801"/>
    </source>
</evidence>
<proteinExistence type="predicted"/>
<dbReference type="PROSITE" id="PS50878">
    <property type="entry name" value="RT_POL"/>
    <property type="match status" value="1"/>
</dbReference>
<dbReference type="Gene3D" id="3.30.420.10">
    <property type="entry name" value="Ribonuclease H-like superfamily/Ribonuclease H"/>
    <property type="match status" value="1"/>
</dbReference>
<dbReference type="PANTHER" id="PTHR37984">
    <property type="entry name" value="PROTEIN CBG26694"/>
    <property type="match status" value="1"/>
</dbReference>
<dbReference type="SUPFAM" id="SSF57756">
    <property type="entry name" value="Retrovirus zinc finger-like domains"/>
    <property type="match status" value="1"/>
</dbReference>
<keyword evidence="10" id="KW-0460">Magnesium</keyword>
<dbReference type="Gene3D" id="1.10.340.70">
    <property type="match status" value="1"/>
</dbReference>
<dbReference type="CDD" id="cd09274">
    <property type="entry name" value="RNase_HI_RT_Ty3"/>
    <property type="match status" value="1"/>
</dbReference>
<dbReference type="Pfam" id="PF00098">
    <property type="entry name" value="zf-CCHC"/>
    <property type="match status" value="1"/>
</dbReference>
<dbReference type="SMART" id="SM00343">
    <property type="entry name" value="ZnF_C2HC"/>
    <property type="match status" value="1"/>
</dbReference>
<evidence type="ECO:0000256" key="3">
    <source>
        <dbReference type="ARBA" id="ARBA00022679"/>
    </source>
</evidence>
<sequence length="1485" mass="170633">MRKEYERIFMCNTAKEIWKTLLITHQGNSQVKDNKIDLLVQQYEQFVISEEESIDSAFASFNTIITSLKGIDEGYSSKKYARKFLRALHPKWRAKVTTIEESKDLTSLSINELIGNLKVYEMIIKKDSKIVKAKGERRSLALKAKNESSDEEYDKNGKSDRRCFRCGDPNHLIRECPKLPKEKNQIAFIKGSWSDSGEEDDEKDKDETCLMAQASSELFSTYKAYNGGNVIFGSNLRGNIIGKGQICDYKCRVTFFELDSEITKDDKVIGRGIRKKGLYVMKLGNKPQEKICLAMIDENSTLWHKRLGHANMHLIQSLASKELVRHLPKLKFDQHFYDAYKIGKQAHASHKAKNIISMTRFLELLHMDLFSSSAVWSYGGNLYTLVIVDDYSRTDHGREFDNEVQFGEFCNANGYSQNSKACIILNKHTMKIEESLNMTFDETPPPSKTSPLVDDDLDEKEAIKVTEKKNLEKDIEDDTLEIDEVVNIKESRNHPLENVIGNLNQIALRMVVWAENHSLTLIGGYVKLSCIDTEALQDPNVVTGTFSLNDHFATVLFDSGADFSFISTKFAPLLNVKPSIANLGFVIEVAGGKKVEVDRIICDCKLELGNSLFSINLIPLGHGSFDVFMGMDWLSQNKAVIVCYKKVVEIPLEDGGILRVQGERTLGIAKALMNAKVDEPKLSDISVVQDFVDVFPENLSGLPPQRQVEFRIDLVPGATPVAKSPYHLAPSEMQELSGQLQELQDKGFIRPSHSPWGEPVLFVKKKDGSFRMCIDYRKLNKLTVKNRYPLPRIDDLFDQLQGLRYFSKIDLRSGYHQLRVYEDDIPKTAFRTRYGHFEFTVMPFGLTNAPTIFMDLMNRVCKPYLDKFIIVFINDILIYSKSKEEHEIHLRLVLELLRKEKLYAKFSKCEFWLQEVHFLGHVVNLNGIHVDPSKIEAVKKWKAPTTPSEIRSFLGLAGYYRRFIANFSKIAKPLTSLTQKNKKGKVIAYASRQLKIHEKNYTTHDLELGAVVVALKTWRHYLYGTKSVIYKDHKSLQHIFDQKKLNMRQRRWIELFSDYECEIRYHPGKANVVADALSRKERVKPKRMRVMAMTIQSGVKGIILAAQGGVRTRIMDESHKTKYSVHPGADKMYYDLRDMYWWPGMKRDIATYVSLCLTCCKVKAKHQRPSGLLQQPEIPEWKWDKITMDFITKLPKTKSGHDTIWYIDEIVARHGIPVSIISDRDGRFTSRCWQTVQRALGTRLDMSTAYHPQTDGQTEFSYNNSYHSSIRCAPFEALYGRKCRSPVLWAEISESSLIGPELVQETTDKVVLIKEKLKATRDRQKSYADNRSKSLEFEVGDRVLLKVSLWKGVIRFRNRGKLAPRYVGPFEILERIGPVAYRLRLPEELSSVHDTFHVSNLKKCLADASLHVPLNEIKVDKTLRFVEEPVEIMDREIKKLKRSKIALVKVRWNSKRGSEFTWEREDHMKSKYPQLFVDHDVESAS</sequence>
<dbReference type="EMBL" id="BQNB010009387">
    <property type="protein sequence ID" value="GJS62819.1"/>
    <property type="molecule type" value="Genomic_DNA"/>
</dbReference>
<feature type="domain" description="Reverse transcriptase" evidence="18">
    <location>
        <begin position="744"/>
        <end position="923"/>
    </location>
</feature>
<keyword evidence="14" id="KW-0238">DNA-binding</keyword>
<dbReference type="InterPro" id="IPR025724">
    <property type="entry name" value="GAG-pre-integrase_dom"/>
</dbReference>
<organism evidence="19 20">
    <name type="scientific">Tanacetum coccineum</name>
    <dbReference type="NCBI Taxonomy" id="301880"/>
    <lineage>
        <taxon>Eukaryota</taxon>
        <taxon>Viridiplantae</taxon>
        <taxon>Streptophyta</taxon>
        <taxon>Embryophyta</taxon>
        <taxon>Tracheophyta</taxon>
        <taxon>Spermatophyta</taxon>
        <taxon>Magnoliopsida</taxon>
        <taxon>eudicotyledons</taxon>
        <taxon>Gunneridae</taxon>
        <taxon>Pentapetalae</taxon>
        <taxon>asterids</taxon>
        <taxon>campanulids</taxon>
        <taxon>Asterales</taxon>
        <taxon>Asteraceae</taxon>
        <taxon>Asteroideae</taxon>
        <taxon>Anthemideae</taxon>
        <taxon>Anthemidinae</taxon>
        <taxon>Tanacetum</taxon>
    </lineage>
</organism>
<evidence type="ECO:0000259" key="18">
    <source>
        <dbReference type="PROSITE" id="PS50878"/>
    </source>
</evidence>
<keyword evidence="12 19" id="KW-0695">RNA-directed DNA polymerase</keyword>
<dbReference type="PROSITE" id="PS50158">
    <property type="entry name" value="ZF_CCHC"/>
    <property type="match status" value="1"/>
</dbReference>
<dbReference type="Gene3D" id="2.40.70.10">
    <property type="entry name" value="Acid Proteases"/>
    <property type="match status" value="1"/>
</dbReference>
<dbReference type="CDD" id="cd01647">
    <property type="entry name" value="RT_LTR"/>
    <property type="match status" value="1"/>
</dbReference>
<evidence type="ECO:0000313" key="19">
    <source>
        <dbReference type="EMBL" id="GJS62819.1"/>
    </source>
</evidence>